<organism evidence="1 2">
    <name type="scientific">Phocaeicola sartorii</name>
    <dbReference type="NCBI Taxonomy" id="671267"/>
    <lineage>
        <taxon>Bacteria</taxon>
        <taxon>Pseudomonadati</taxon>
        <taxon>Bacteroidota</taxon>
        <taxon>Bacteroidia</taxon>
        <taxon>Bacteroidales</taxon>
        <taxon>Bacteroidaceae</taxon>
        <taxon>Phocaeicola</taxon>
    </lineage>
</organism>
<dbReference type="Gene3D" id="3.40.50.300">
    <property type="entry name" value="P-loop containing nucleotide triphosphate hydrolases"/>
    <property type="match status" value="1"/>
</dbReference>
<evidence type="ECO:0000313" key="1">
    <source>
        <dbReference type="EMBL" id="TGY72544.1"/>
    </source>
</evidence>
<protein>
    <submittedName>
        <fullName evidence="1">Uncharacterized protein</fullName>
    </submittedName>
</protein>
<sequence length="560" mass="65286">MVARVFINRKIEKKFFQEDITLARSKSRIVIISSPSGLGKSSLIDEVVKNGINYDLDHRVKIKQSESEECDFGFFIKRIVKTLDINALHSQADYLRFHEFSLKKNLLEIIGEIAIKKIFSSTGIDNYLDHVKSTEDNIQEWLGNEFNLLLLGKEYIKYVLKERKLILAIENIQNIDNYSAQALKDIIQSTNNVYLIFEYTTGIRYNLSVSELYVFFQEAAEISEYTLSKLDKTEIIKTLDAKDDIIIGILNKSYDASDGNLFKLSLLLNDTNCLKPHKDLAYSETIKNLVNNFNNSLKVILIIIESHRGGISYNRLHEIIATHLSDLLNCRETDASLRLLADNYIIECTSTDIKIAHDSLFKELNKLDGLKKIYIVVLRRMCAFYIEKNQEKLSIEERINNYLYLISFYLKLNSYLDIIKILEQINDDLACFPIDTVINYINLIRATYDINRQDDEFDKEIIKWSVYIYFRCGYYKKIINEISFSTIEDIQVKLCYLAALSSESPLEAMNIITRNKEKDSIYNLGLKLVKLRTLRSLRNVHDCYNLWMEYYENKVFKDSL</sequence>
<dbReference type="InterPro" id="IPR027417">
    <property type="entry name" value="P-loop_NTPase"/>
</dbReference>
<dbReference type="Proteomes" id="UP000310760">
    <property type="component" value="Unassembled WGS sequence"/>
</dbReference>
<dbReference type="AlphaFoldDB" id="A0A4S2FTE7"/>
<reference evidence="1 2" key="1">
    <citation type="submission" date="2019-04" db="EMBL/GenBank/DDBJ databases">
        <title>Microbes associate with the intestines of laboratory mice.</title>
        <authorList>
            <person name="Navarre W."/>
            <person name="Wong E."/>
            <person name="Huang K."/>
            <person name="Tropini C."/>
            <person name="Ng K."/>
            <person name="Yu B."/>
        </authorList>
    </citation>
    <scope>NUCLEOTIDE SEQUENCE [LARGE SCALE GENOMIC DNA]</scope>
    <source>
        <strain evidence="1 2">NM22_B1</strain>
    </source>
</reference>
<accession>A0A4S2FTE7</accession>
<gene>
    <name evidence="1" type="ORF">E5339_03360</name>
</gene>
<proteinExistence type="predicted"/>
<evidence type="ECO:0000313" key="2">
    <source>
        <dbReference type="Proteomes" id="UP000310760"/>
    </source>
</evidence>
<dbReference type="EMBL" id="SRYJ01000005">
    <property type="protein sequence ID" value="TGY72544.1"/>
    <property type="molecule type" value="Genomic_DNA"/>
</dbReference>
<comment type="caution">
    <text evidence="1">The sequence shown here is derived from an EMBL/GenBank/DDBJ whole genome shotgun (WGS) entry which is preliminary data.</text>
</comment>
<dbReference type="RefSeq" id="WP_135950452.1">
    <property type="nucleotide sequence ID" value="NZ_CAXHRC010000028.1"/>
</dbReference>
<name>A0A4S2FTE7_9BACT</name>